<dbReference type="Gene3D" id="1.10.260.40">
    <property type="entry name" value="lambda repressor-like DNA-binding domains"/>
    <property type="match status" value="1"/>
</dbReference>
<dbReference type="InterPro" id="IPR010982">
    <property type="entry name" value="Lambda_DNA-bd_dom_sf"/>
</dbReference>
<dbReference type="STRING" id="767817.Desgi_1875"/>
<feature type="region of interest" description="Disordered" evidence="1">
    <location>
        <begin position="128"/>
        <end position="160"/>
    </location>
</feature>
<feature type="transmembrane region" description="Helical" evidence="2">
    <location>
        <begin position="102"/>
        <end position="124"/>
    </location>
</feature>
<evidence type="ECO:0000256" key="1">
    <source>
        <dbReference type="SAM" id="MobiDB-lite"/>
    </source>
</evidence>
<gene>
    <name evidence="4" type="ORF">Desgi_1875</name>
</gene>
<dbReference type="PANTHER" id="PTHR34475">
    <property type="match status" value="1"/>
</dbReference>
<keyword evidence="2" id="KW-1133">Transmembrane helix</keyword>
<dbReference type="KEGG" id="dgi:Desgi_1875"/>
<dbReference type="CDD" id="cd00093">
    <property type="entry name" value="HTH_XRE"/>
    <property type="match status" value="1"/>
</dbReference>
<dbReference type="PANTHER" id="PTHR34475:SF1">
    <property type="entry name" value="CYTOSKELETON PROTEIN RODZ"/>
    <property type="match status" value="1"/>
</dbReference>
<dbReference type="InterPro" id="IPR025194">
    <property type="entry name" value="RodZ-like_C"/>
</dbReference>
<proteinExistence type="predicted"/>
<feature type="domain" description="Cytoskeleton protein RodZ-like C-terminal" evidence="3">
    <location>
        <begin position="176"/>
        <end position="239"/>
    </location>
</feature>
<dbReference type="Pfam" id="PF13464">
    <property type="entry name" value="RodZ_C"/>
    <property type="match status" value="1"/>
</dbReference>
<dbReference type="InterPro" id="IPR050400">
    <property type="entry name" value="Bact_Cytoskel_RodZ"/>
</dbReference>
<dbReference type="Proteomes" id="UP000013520">
    <property type="component" value="Chromosome"/>
</dbReference>
<protein>
    <recommendedName>
        <fullName evidence="3">Cytoskeleton protein RodZ-like C-terminal domain-containing protein</fullName>
    </recommendedName>
</protein>
<sequence length="254" mass="27367">MSIGEELRQARAQMGASLADVENETKIRTKYINALENDAFDVLPGKVYVKGFLRTYARFLGLDGETLASRYEEQLASLAVGEEADVQEPVVRPIKLAGRWKGLAVAVLVLLALIMVYRGGALVVDPPDNISDSGQHPGVSGSQNNVGDDQGPTPEPDDNNVVVPDTQGVDMVLQVTDGESWIQVVVDNENVFEGTIGPNNVKQFAGRERIWLKLGNAGVVKVRVNGKDYGFLDGPGQVVTKTFTEKDDQLTAGG</sequence>
<evidence type="ECO:0000259" key="3">
    <source>
        <dbReference type="Pfam" id="PF13464"/>
    </source>
</evidence>
<name>R4KDR9_9FIRM</name>
<dbReference type="GO" id="GO:0003677">
    <property type="term" value="F:DNA binding"/>
    <property type="evidence" value="ECO:0007669"/>
    <property type="project" value="InterPro"/>
</dbReference>
<dbReference type="EMBL" id="CP003273">
    <property type="protein sequence ID" value="AGL01323.1"/>
    <property type="molecule type" value="Genomic_DNA"/>
</dbReference>
<accession>R4KDR9</accession>
<dbReference type="AlphaFoldDB" id="R4KDR9"/>
<dbReference type="InterPro" id="IPR001387">
    <property type="entry name" value="Cro/C1-type_HTH"/>
</dbReference>
<dbReference type="HOGENOM" id="CLU_047530_1_2_9"/>
<feature type="compositionally biased region" description="Polar residues" evidence="1">
    <location>
        <begin position="130"/>
        <end position="147"/>
    </location>
</feature>
<evidence type="ECO:0000313" key="5">
    <source>
        <dbReference type="Proteomes" id="UP000013520"/>
    </source>
</evidence>
<reference evidence="4 5" key="1">
    <citation type="submission" date="2012-01" db="EMBL/GenBank/DDBJ databases">
        <title>Complete sequence of Desulfotomaculum gibsoniae DSM 7213.</title>
        <authorList>
            <consortium name="US DOE Joint Genome Institute"/>
            <person name="Lucas S."/>
            <person name="Han J."/>
            <person name="Lapidus A."/>
            <person name="Cheng J.-F."/>
            <person name="Goodwin L."/>
            <person name="Pitluck S."/>
            <person name="Peters L."/>
            <person name="Ovchinnikova G."/>
            <person name="Teshima H."/>
            <person name="Detter J.C."/>
            <person name="Han C."/>
            <person name="Tapia R."/>
            <person name="Land M."/>
            <person name="Hauser L."/>
            <person name="Kyrpides N."/>
            <person name="Ivanova N."/>
            <person name="Pagani I."/>
            <person name="Parshina S."/>
            <person name="Plugge C."/>
            <person name="Muyzer G."/>
            <person name="Kuever J."/>
            <person name="Ivanova A."/>
            <person name="Nazina T."/>
            <person name="Klenk H.-P."/>
            <person name="Brambilla E."/>
            <person name="Spring S."/>
            <person name="Stams A.F."/>
            <person name="Woyke T."/>
        </authorList>
    </citation>
    <scope>NUCLEOTIDE SEQUENCE [LARGE SCALE GENOMIC DNA]</scope>
    <source>
        <strain evidence="4 5">DSM 7213</strain>
    </source>
</reference>
<keyword evidence="2" id="KW-0472">Membrane</keyword>
<dbReference type="RefSeq" id="WP_006522503.1">
    <property type="nucleotide sequence ID" value="NC_021184.1"/>
</dbReference>
<organism evidence="4 5">
    <name type="scientific">Desulfoscipio gibsoniae DSM 7213</name>
    <dbReference type="NCBI Taxonomy" id="767817"/>
    <lineage>
        <taxon>Bacteria</taxon>
        <taxon>Bacillati</taxon>
        <taxon>Bacillota</taxon>
        <taxon>Clostridia</taxon>
        <taxon>Eubacteriales</taxon>
        <taxon>Desulfallaceae</taxon>
        <taxon>Desulfoscipio</taxon>
    </lineage>
</organism>
<dbReference type="eggNOG" id="COG1426">
    <property type="taxonomic scope" value="Bacteria"/>
</dbReference>
<evidence type="ECO:0000313" key="4">
    <source>
        <dbReference type="EMBL" id="AGL01323.1"/>
    </source>
</evidence>
<keyword evidence="2" id="KW-0812">Transmembrane</keyword>
<keyword evidence="5" id="KW-1185">Reference proteome</keyword>
<evidence type="ECO:0000256" key="2">
    <source>
        <dbReference type="SAM" id="Phobius"/>
    </source>
</evidence>
<dbReference type="Pfam" id="PF13413">
    <property type="entry name" value="HTH_25"/>
    <property type="match status" value="1"/>
</dbReference>